<evidence type="ECO:0000313" key="1">
    <source>
        <dbReference type="EMBL" id="MBO3732770.1"/>
    </source>
</evidence>
<evidence type="ECO:0000313" key="2">
    <source>
        <dbReference type="Proteomes" id="UP000681341"/>
    </source>
</evidence>
<accession>A0ABS3U205</accession>
<dbReference type="PANTHER" id="PTHR40037">
    <property type="entry name" value="PHOSPHOESTERASE YJCG-RELATED"/>
    <property type="match status" value="1"/>
</dbReference>
<dbReference type="Gene3D" id="3.90.1140.10">
    <property type="entry name" value="Cyclic phosphodiesterase"/>
    <property type="match status" value="1"/>
</dbReference>
<dbReference type="RefSeq" id="WP_208495549.1">
    <property type="nucleotide sequence ID" value="NZ_JAGFNP010000003.1"/>
</dbReference>
<proteinExistence type="predicted"/>
<dbReference type="Pfam" id="PF13563">
    <property type="entry name" value="2_5_RNA_ligase2"/>
    <property type="match status" value="1"/>
</dbReference>
<dbReference type="GO" id="GO:0016874">
    <property type="term" value="F:ligase activity"/>
    <property type="evidence" value="ECO:0007669"/>
    <property type="project" value="UniProtKB-KW"/>
</dbReference>
<keyword evidence="1" id="KW-0436">Ligase</keyword>
<keyword evidence="2" id="KW-1185">Reference proteome</keyword>
<dbReference type="PANTHER" id="PTHR40037:SF1">
    <property type="entry name" value="PHOSPHOESTERASE SAOUHSC_00951-RELATED"/>
    <property type="match status" value="1"/>
</dbReference>
<organism evidence="1 2">
    <name type="scientific">Glycomyces niveus</name>
    <dbReference type="NCBI Taxonomy" id="2820287"/>
    <lineage>
        <taxon>Bacteria</taxon>
        <taxon>Bacillati</taxon>
        <taxon>Actinomycetota</taxon>
        <taxon>Actinomycetes</taxon>
        <taxon>Glycomycetales</taxon>
        <taxon>Glycomycetaceae</taxon>
        <taxon>Glycomyces</taxon>
    </lineage>
</organism>
<reference evidence="1 2" key="1">
    <citation type="submission" date="2021-03" db="EMBL/GenBank/DDBJ databases">
        <title>Glycomyces sp. nov., a novel actinomycete isolated from soil.</title>
        <authorList>
            <person name="Yang X."/>
            <person name="Xu X."/>
        </authorList>
    </citation>
    <scope>NUCLEOTIDE SEQUENCE [LARGE SCALE GENOMIC DNA]</scope>
    <source>
        <strain evidence="1 2">NEAU-S30</strain>
    </source>
</reference>
<dbReference type="InterPro" id="IPR050580">
    <property type="entry name" value="2H_phosphoesterase_YjcG-like"/>
</dbReference>
<dbReference type="SUPFAM" id="SSF55144">
    <property type="entry name" value="LigT-like"/>
    <property type="match status" value="1"/>
</dbReference>
<dbReference type="Proteomes" id="UP000681341">
    <property type="component" value="Unassembled WGS sequence"/>
</dbReference>
<dbReference type="EMBL" id="JAGFNP010000003">
    <property type="protein sequence ID" value="MBO3732770.1"/>
    <property type="molecule type" value="Genomic_DNA"/>
</dbReference>
<gene>
    <name evidence="1" type="ORF">J5V16_08035</name>
</gene>
<sequence>MTASGFGFLVGVTYQVPRLARDMLTAIGTRVGDPLAKVLDPHLTFVPPTPIDSAGIVDFAVHVDKVAAATRPFRIGLHGAGTFRPVTDVVYARLAKGVAECSALAEELRSGPVEAVLEHPFHPHVTVAQNLPKAALDRAERELDGFVAECLVGEIVVSIRVAAETAGVWTPVARSTLGAAPRLQERP</sequence>
<name>A0ABS3U205_9ACTN</name>
<dbReference type="InterPro" id="IPR009097">
    <property type="entry name" value="Cyclic_Pdiesterase"/>
</dbReference>
<comment type="caution">
    <text evidence="1">The sequence shown here is derived from an EMBL/GenBank/DDBJ whole genome shotgun (WGS) entry which is preliminary data.</text>
</comment>
<protein>
    <submittedName>
        <fullName evidence="1">2'-5' RNA ligase family protein</fullName>
    </submittedName>
</protein>